<accession>A0A1I7WWC0</accession>
<organism evidence="2 3">
    <name type="scientific">Heterorhabditis bacteriophora</name>
    <name type="common">Entomopathogenic nematode worm</name>
    <dbReference type="NCBI Taxonomy" id="37862"/>
    <lineage>
        <taxon>Eukaryota</taxon>
        <taxon>Metazoa</taxon>
        <taxon>Ecdysozoa</taxon>
        <taxon>Nematoda</taxon>
        <taxon>Chromadorea</taxon>
        <taxon>Rhabditida</taxon>
        <taxon>Rhabditina</taxon>
        <taxon>Rhabditomorpha</taxon>
        <taxon>Strongyloidea</taxon>
        <taxon>Heterorhabditidae</taxon>
        <taxon>Heterorhabditis</taxon>
    </lineage>
</organism>
<evidence type="ECO:0000313" key="2">
    <source>
        <dbReference type="Proteomes" id="UP000095283"/>
    </source>
</evidence>
<dbReference type="AlphaFoldDB" id="A0A1I7WWC0"/>
<reference evidence="3" key="1">
    <citation type="submission" date="2016-11" db="UniProtKB">
        <authorList>
            <consortium name="WormBaseParasite"/>
        </authorList>
    </citation>
    <scope>IDENTIFICATION</scope>
</reference>
<feature type="compositionally biased region" description="Polar residues" evidence="1">
    <location>
        <begin position="112"/>
        <end position="121"/>
    </location>
</feature>
<evidence type="ECO:0000256" key="1">
    <source>
        <dbReference type="SAM" id="MobiDB-lite"/>
    </source>
</evidence>
<dbReference type="Proteomes" id="UP000095283">
    <property type="component" value="Unplaced"/>
</dbReference>
<dbReference type="WBParaSite" id="Hba_09487">
    <property type="protein sequence ID" value="Hba_09487"/>
    <property type="gene ID" value="Hba_09487"/>
</dbReference>
<evidence type="ECO:0000313" key="3">
    <source>
        <dbReference type="WBParaSite" id="Hba_09487"/>
    </source>
</evidence>
<protein>
    <submittedName>
        <fullName evidence="3">SET domain-containing protein</fullName>
    </submittedName>
</protein>
<sequence>MKLPHHELAVRTKDDIHEWSIYRQNLTASLAEAIVPIGKISLPYGDFRMESGTVESVKSAGQQESKLEDEDIYVSFGLPRLLPGKLLTTMRQSAQNMETSTSGKTHAECNRGENSASGYSRHNDQCFSNMDTLADSGYNYLKYAKYSELITEENRSVYIFSGSYSNTMRSRNRD</sequence>
<feature type="region of interest" description="Disordered" evidence="1">
    <location>
        <begin position="98"/>
        <end position="121"/>
    </location>
</feature>
<name>A0A1I7WWC0_HETBA</name>
<proteinExistence type="predicted"/>
<keyword evidence="2" id="KW-1185">Reference proteome</keyword>